<sequence>MGLFGGDYKVVKVGLFGFEETVLENVDLDEAKRFIDDNSGFFGDGNTYKIVKGW</sequence>
<accession>A0A430FDI2</accession>
<dbReference type="EMBL" id="QXGJ01000005">
    <property type="protein sequence ID" value="RSX50851.1"/>
    <property type="molecule type" value="Genomic_DNA"/>
</dbReference>
<protein>
    <submittedName>
        <fullName evidence="1">Uncharacterized protein</fullName>
    </submittedName>
</protein>
<dbReference type="AlphaFoldDB" id="A0A430FDI2"/>
<reference evidence="1 2" key="1">
    <citation type="submission" date="2018-09" db="EMBL/GenBank/DDBJ databases">
        <title>Characterization of the phylogenetic diversity of five novel species belonging to the genus Bifidobacterium.</title>
        <authorList>
            <person name="Lugli G.A."/>
            <person name="Duranti S."/>
            <person name="Milani C."/>
        </authorList>
    </citation>
    <scope>NUCLEOTIDE SEQUENCE [LARGE SCALE GENOMIC DNA]</scope>
    <source>
        <strain evidence="1 2">2028B</strain>
    </source>
</reference>
<evidence type="ECO:0000313" key="1">
    <source>
        <dbReference type="EMBL" id="RSX50851.1"/>
    </source>
</evidence>
<comment type="caution">
    <text evidence="1">The sequence shown here is derived from an EMBL/GenBank/DDBJ whole genome shotgun (WGS) entry which is preliminary data.</text>
</comment>
<name>A0A430FDI2_9BIFI</name>
<keyword evidence="2" id="KW-1185">Reference proteome</keyword>
<evidence type="ECO:0000313" key="2">
    <source>
        <dbReference type="Proteomes" id="UP000288607"/>
    </source>
</evidence>
<proteinExistence type="predicted"/>
<dbReference type="RefSeq" id="WP_164520706.1">
    <property type="nucleotide sequence ID" value="NZ_JAFEJY010000003.1"/>
</dbReference>
<gene>
    <name evidence="1" type="ORF">D2E23_1142</name>
</gene>
<dbReference type="Proteomes" id="UP000288607">
    <property type="component" value="Unassembled WGS sequence"/>
</dbReference>
<organism evidence="1 2">
    <name type="scientific">Bifidobacterium callimiconis</name>
    <dbReference type="NCBI Taxonomy" id="2306973"/>
    <lineage>
        <taxon>Bacteria</taxon>
        <taxon>Bacillati</taxon>
        <taxon>Actinomycetota</taxon>
        <taxon>Actinomycetes</taxon>
        <taxon>Bifidobacteriales</taxon>
        <taxon>Bifidobacteriaceae</taxon>
        <taxon>Bifidobacterium</taxon>
    </lineage>
</organism>